<dbReference type="Pfam" id="PF19873">
    <property type="entry name" value="DUF6346"/>
    <property type="match status" value="1"/>
</dbReference>
<keyword evidence="4" id="KW-1185">Reference proteome</keyword>
<gene>
    <name evidence="3" type="ORF">BG844_26215</name>
</gene>
<comment type="caution">
    <text evidence="3">The sequence shown here is derived from an EMBL/GenBank/DDBJ whole genome shotgun (WGS) entry which is preliminary data.</text>
</comment>
<feature type="compositionally biased region" description="Basic and acidic residues" evidence="1">
    <location>
        <begin position="1"/>
        <end position="18"/>
    </location>
</feature>
<keyword evidence="2" id="KW-1133">Transmembrane helix</keyword>
<dbReference type="Proteomes" id="UP000182486">
    <property type="component" value="Unassembled WGS sequence"/>
</dbReference>
<reference evidence="3 4" key="1">
    <citation type="submission" date="2016-09" db="EMBL/GenBank/DDBJ databases">
        <title>Couchioplanes caeruleus draft genome sequence.</title>
        <authorList>
            <person name="Sheehan J."/>
            <person name="Caffrey P."/>
        </authorList>
    </citation>
    <scope>NUCLEOTIDE SEQUENCE [LARGE SCALE GENOMIC DNA]</scope>
    <source>
        <strain evidence="3 4">DSM 43634</strain>
    </source>
</reference>
<feature type="region of interest" description="Disordered" evidence="1">
    <location>
        <begin position="1"/>
        <end position="28"/>
    </location>
</feature>
<accession>A0A1K0FF49</accession>
<keyword evidence="2" id="KW-0472">Membrane</keyword>
<feature type="transmembrane region" description="Helical" evidence="2">
    <location>
        <begin position="164"/>
        <end position="187"/>
    </location>
</feature>
<dbReference type="EMBL" id="MEIA01000326">
    <property type="protein sequence ID" value="OJF11463.1"/>
    <property type="molecule type" value="Genomic_DNA"/>
</dbReference>
<name>A0A1K0FF49_9ACTN</name>
<dbReference type="AlphaFoldDB" id="A0A1K0FF49"/>
<keyword evidence="2" id="KW-0812">Transmembrane</keyword>
<evidence type="ECO:0000313" key="4">
    <source>
        <dbReference type="Proteomes" id="UP000182486"/>
    </source>
</evidence>
<protein>
    <submittedName>
        <fullName evidence="3">Uncharacterized protein</fullName>
    </submittedName>
</protein>
<dbReference type="InterPro" id="IPR045927">
    <property type="entry name" value="DUF6346"/>
</dbReference>
<dbReference type="RefSeq" id="WP_071808033.1">
    <property type="nucleotide sequence ID" value="NZ_MEIA01000326.1"/>
</dbReference>
<evidence type="ECO:0000313" key="3">
    <source>
        <dbReference type="EMBL" id="OJF11463.1"/>
    </source>
</evidence>
<evidence type="ECO:0000256" key="1">
    <source>
        <dbReference type="SAM" id="MobiDB-lite"/>
    </source>
</evidence>
<feature type="transmembrane region" description="Helical" evidence="2">
    <location>
        <begin position="52"/>
        <end position="73"/>
    </location>
</feature>
<sequence>MDSHDERLAKRAAEREALEAELDREDAERAAAAADPAAAVVSRREGSATRSAAFLIGIVLLTLVLIGASITLVRMAGRDYADAKRTGQAAVDTCTKQGPITNRGFGYWEQCTVTITWDDGTIARLNSDAVFTSADIGADVRVGDLGEYKTSKKLAREDTPPRPWLTWIGLFVGFLAVLPGIVAVLIIRELLRFRRR</sequence>
<proteinExistence type="predicted"/>
<organism evidence="3 4">
    <name type="scientific">Couchioplanes caeruleus subsp. caeruleus</name>
    <dbReference type="NCBI Taxonomy" id="56427"/>
    <lineage>
        <taxon>Bacteria</taxon>
        <taxon>Bacillati</taxon>
        <taxon>Actinomycetota</taxon>
        <taxon>Actinomycetes</taxon>
        <taxon>Micromonosporales</taxon>
        <taxon>Micromonosporaceae</taxon>
        <taxon>Couchioplanes</taxon>
    </lineage>
</organism>
<evidence type="ECO:0000256" key="2">
    <source>
        <dbReference type="SAM" id="Phobius"/>
    </source>
</evidence>